<organism evidence="1 2">
    <name type="scientific">Terfezia boudieri ATCC MYA-4762</name>
    <dbReference type="NCBI Taxonomy" id="1051890"/>
    <lineage>
        <taxon>Eukaryota</taxon>
        <taxon>Fungi</taxon>
        <taxon>Dikarya</taxon>
        <taxon>Ascomycota</taxon>
        <taxon>Pezizomycotina</taxon>
        <taxon>Pezizomycetes</taxon>
        <taxon>Pezizales</taxon>
        <taxon>Pezizaceae</taxon>
        <taxon>Terfezia</taxon>
    </lineage>
</organism>
<gene>
    <name evidence="1" type="ORF">L211DRAFT_577819</name>
</gene>
<protein>
    <submittedName>
        <fullName evidence="1">Uncharacterized protein</fullName>
    </submittedName>
</protein>
<reference evidence="1 2" key="1">
    <citation type="journal article" date="2018" name="Nat. Ecol. Evol.">
        <title>Pezizomycetes genomes reveal the molecular basis of ectomycorrhizal truffle lifestyle.</title>
        <authorList>
            <person name="Murat C."/>
            <person name="Payen T."/>
            <person name="Noel B."/>
            <person name="Kuo A."/>
            <person name="Morin E."/>
            <person name="Chen J."/>
            <person name="Kohler A."/>
            <person name="Krizsan K."/>
            <person name="Balestrini R."/>
            <person name="Da Silva C."/>
            <person name="Montanini B."/>
            <person name="Hainaut M."/>
            <person name="Levati E."/>
            <person name="Barry K.W."/>
            <person name="Belfiori B."/>
            <person name="Cichocki N."/>
            <person name="Clum A."/>
            <person name="Dockter R.B."/>
            <person name="Fauchery L."/>
            <person name="Guy J."/>
            <person name="Iotti M."/>
            <person name="Le Tacon F."/>
            <person name="Lindquist E.A."/>
            <person name="Lipzen A."/>
            <person name="Malagnac F."/>
            <person name="Mello A."/>
            <person name="Molinier V."/>
            <person name="Miyauchi S."/>
            <person name="Poulain J."/>
            <person name="Riccioni C."/>
            <person name="Rubini A."/>
            <person name="Sitrit Y."/>
            <person name="Splivallo R."/>
            <person name="Traeger S."/>
            <person name="Wang M."/>
            <person name="Zifcakova L."/>
            <person name="Wipf D."/>
            <person name="Zambonelli A."/>
            <person name="Paolocci F."/>
            <person name="Nowrousian M."/>
            <person name="Ottonello S."/>
            <person name="Baldrian P."/>
            <person name="Spatafora J.W."/>
            <person name="Henrissat B."/>
            <person name="Nagy L.G."/>
            <person name="Aury J.M."/>
            <person name="Wincker P."/>
            <person name="Grigoriev I.V."/>
            <person name="Bonfante P."/>
            <person name="Martin F.M."/>
        </authorList>
    </citation>
    <scope>NUCLEOTIDE SEQUENCE [LARGE SCALE GENOMIC DNA]</scope>
    <source>
        <strain evidence="1 2">ATCC MYA-4762</strain>
    </source>
</reference>
<keyword evidence="2" id="KW-1185">Reference proteome</keyword>
<dbReference type="InParanoid" id="A0A3N4LB14"/>
<evidence type="ECO:0000313" key="2">
    <source>
        <dbReference type="Proteomes" id="UP000267821"/>
    </source>
</evidence>
<dbReference type="AlphaFoldDB" id="A0A3N4LB14"/>
<proteinExistence type="predicted"/>
<dbReference type="Proteomes" id="UP000267821">
    <property type="component" value="Unassembled WGS sequence"/>
</dbReference>
<accession>A0A3N4LB14</accession>
<dbReference type="EMBL" id="ML121578">
    <property type="protein sequence ID" value="RPB20087.1"/>
    <property type="molecule type" value="Genomic_DNA"/>
</dbReference>
<name>A0A3N4LB14_9PEZI</name>
<evidence type="ECO:0000313" key="1">
    <source>
        <dbReference type="EMBL" id="RPB20087.1"/>
    </source>
</evidence>
<sequence length="80" mass="9595">MGNKRAFYLREKYEICLAGETSPFKIWLILLVRHKKDLNIISRSIRFKHHLRTSGFQLPLPQIPRPVLLINFLCIYFFFS</sequence>